<sequence>MDVGNPECVKCSVGTENVDHLFLNCRHARRKWEDLEYLQQREAGRSDLGETSLVFLVEKMLAPDNLATLLCFVVSTRQIWRDRYPNFEVAATEDRRTNREDVREGHGERERGRSRDLGRSSRTLGDEELEMGENWRTIEELALLGFREIRIENT</sequence>
<feature type="compositionally biased region" description="Basic and acidic residues" evidence="1">
    <location>
        <begin position="94"/>
        <end position="119"/>
    </location>
</feature>
<proteinExistence type="predicted"/>
<evidence type="ECO:0000313" key="2">
    <source>
        <dbReference type="EMBL" id="KAL3676391.1"/>
    </source>
</evidence>
<reference evidence="2 3" key="1">
    <citation type="submission" date="2024-09" db="EMBL/GenBank/DDBJ databases">
        <title>Chromosome-scale assembly of Riccia sorocarpa.</title>
        <authorList>
            <person name="Paukszto L."/>
        </authorList>
    </citation>
    <scope>NUCLEOTIDE SEQUENCE [LARGE SCALE GENOMIC DNA]</scope>
    <source>
        <strain evidence="2">LP-2024</strain>
        <tissue evidence="2">Aerial parts of the thallus</tissue>
    </source>
</reference>
<comment type="caution">
    <text evidence="2">The sequence shown here is derived from an EMBL/GenBank/DDBJ whole genome shotgun (WGS) entry which is preliminary data.</text>
</comment>
<evidence type="ECO:0000313" key="3">
    <source>
        <dbReference type="Proteomes" id="UP001633002"/>
    </source>
</evidence>
<evidence type="ECO:0008006" key="4">
    <source>
        <dbReference type="Google" id="ProtNLM"/>
    </source>
</evidence>
<keyword evidence="3" id="KW-1185">Reference proteome</keyword>
<protein>
    <recommendedName>
        <fullName evidence="4">Reverse transcriptase zinc-binding domain-containing protein</fullName>
    </recommendedName>
</protein>
<evidence type="ECO:0000256" key="1">
    <source>
        <dbReference type="SAM" id="MobiDB-lite"/>
    </source>
</evidence>
<dbReference type="EMBL" id="JBJQOH010000008">
    <property type="protein sequence ID" value="KAL3676391.1"/>
    <property type="molecule type" value="Genomic_DNA"/>
</dbReference>
<dbReference type="AlphaFoldDB" id="A0ABD3GES6"/>
<gene>
    <name evidence="2" type="ORF">R1sor_026339</name>
</gene>
<feature type="region of interest" description="Disordered" evidence="1">
    <location>
        <begin position="94"/>
        <end position="123"/>
    </location>
</feature>
<name>A0ABD3GES6_9MARC</name>
<accession>A0ABD3GES6</accession>
<organism evidence="2 3">
    <name type="scientific">Riccia sorocarpa</name>
    <dbReference type="NCBI Taxonomy" id="122646"/>
    <lineage>
        <taxon>Eukaryota</taxon>
        <taxon>Viridiplantae</taxon>
        <taxon>Streptophyta</taxon>
        <taxon>Embryophyta</taxon>
        <taxon>Marchantiophyta</taxon>
        <taxon>Marchantiopsida</taxon>
        <taxon>Marchantiidae</taxon>
        <taxon>Marchantiales</taxon>
        <taxon>Ricciaceae</taxon>
        <taxon>Riccia</taxon>
    </lineage>
</organism>
<dbReference type="Proteomes" id="UP001633002">
    <property type="component" value="Unassembled WGS sequence"/>
</dbReference>